<evidence type="ECO:0000259" key="1">
    <source>
        <dbReference type="Pfam" id="PF06048"/>
    </source>
</evidence>
<name>A0A1I5DZF0_9GAMM</name>
<keyword evidence="3" id="KW-1185">Reference proteome</keyword>
<proteinExistence type="predicted"/>
<keyword evidence="2" id="KW-0547">Nucleotide-binding</keyword>
<dbReference type="GO" id="GO:0004386">
    <property type="term" value="F:helicase activity"/>
    <property type="evidence" value="ECO:0007669"/>
    <property type="project" value="UniProtKB-KW"/>
</dbReference>
<sequence>DEGNLPTVTKQVRERYPDARIILAADNDWHAPEELDDNGKPKKNVGKIAAKKIAKAINGWIALPPTEHKADWDDYRQQHGIEAAKQAFSEGVYQVEEKKMNEAVVIHIDSGRKKKNTDLKPFFDKRHGGLYYIERKQNNSTGEIDEQETWVADEMETVGIGSDGKEGHLVIQMKQEGSGKMIFEAIPRRELGSLQGWGRLRSRGVNITTKRGHLDSLALYLQRKGTREEWTITHTAGWHDGAYVMPDGHIIGTPTRPVAFCGGTSAVAGYVVRGTVESWRKNVASLMTGNQSMILGGLVALAAPLNSLVGGSSFGIHLFAQSSAGKTTTVEAASSIYGVPDELKLTWDATKYGLTIEAASRNDGFMPIDEIGQGNDVKHVAGSAYSLFNGTGRIQGNKDGGNKAVLRWAIVALSTGEEDFETYLIRNGVMPKAGQLVRLVSVPFTDTVEFHSLDDGDLHSRAIKRASTQHCGAAGRAWIEILAAKQDEASQKVTQKEKEWLESLPDNASPQVKRVATRFAMLDATAELSASITGWDTAECNRFVRDSFNEWMENYGIGNREKYQVVKRARDFIQRYGLNRFQPYTYGKRNGELDRAHAGRITNLAGYLVSGRREDGKDEYHIIPSVFEDEILAGVQKKLGAEALEEAGILIRPESGRVDGKTISINGSQQRFVVLIDNEED</sequence>
<keyword evidence="2" id="KW-0067">ATP-binding</keyword>
<dbReference type="InterPro" id="IPR009270">
    <property type="entry name" value="DUF927"/>
</dbReference>
<dbReference type="EMBL" id="FOVO01000049">
    <property type="protein sequence ID" value="SFO04537.1"/>
    <property type="molecule type" value="Genomic_DNA"/>
</dbReference>
<dbReference type="RefSeq" id="WP_139204120.1">
    <property type="nucleotide sequence ID" value="NZ_CAWRAH010000073.1"/>
</dbReference>
<keyword evidence="2" id="KW-0378">Hydrolase</keyword>
<evidence type="ECO:0000313" key="3">
    <source>
        <dbReference type="Proteomes" id="UP000199011"/>
    </source>
</evidence>
<evidence type="ECO:0000313" key="2">
    <source>
        <dbReference type="EMBL" id="SFO04537.1"/>
    </source>
</evidence>
<protein>
    <submittedName>
        <fullName evidence="2">Putative DNA primase/helicase</fullName>
    </submittedName>
</protein>
<reference evidence="3" key="1">
    <citation type="submission" date="2016-10" db="EMBL/GenBank/DDBJ databases">
        <authorList>
            <person name="Varghese N."/>
            <person name="Submissions S."/>
        </authorList>
    </citation>
    <scope>NUCLEOTIDE SEQUENCE [LARGE SCALE GENOMIC DNA]</scope>
    <source>
        <strain evidence="3">DSM 16522</strain>
    </source>
</reference>
<feature type="domain" description="DUF927" evidence="1">
    <location>
        <begin position="136"/>
        <end position="405"/>
    </location>
</feature>
<feature type="non-terminal residue" evidence="2">
    <location>
        <position position="1"/>
    </location>
</feature>
<dbReference type="Pfam" id="PF06048">
    <property type="entry name" value="DUF927"/>
    <property type="match status" value="1"/>
</dbReference>
<keyword evidence="2" id="KW-0347">Helicase</keyword>
<dbReference type="Proteomes" id="UP000199011">
    <property type="component" value="Unassembled WGS sequence"/>
</dbReference>
<accession>A0A1I5DZF0</accession>
<dbReference type="OrthoDB" id="784829at2"/>
<dbReference type="STRING" id="53341.SAMN05421579_14919"/>
<organism evidence="2 3">
    <name type="scientific">Xenorhabdus japonica</name>
    <dbReference type="NCBI Taxonomy" id="53341"/>
    <lineage>
        <taxon>Bacteria</taxon>
        <taxon>Pseudomonadati</taxon>
        <taxon>Pseudomonadota</taxon>
        <taxon>Gammaproteobacteria</taxon>
        <taxon>Enterobacterales</taxon>
        <taxon>Morganellaceae</taxon>
        <taxon>Xenorhabdus</taxon>
    </lineage>
</organism>
<gene>
    <name evidence="2" type="ORF">SAMN05421579_14919</name>
</gene>
<dbReference type="AlphaFoldDB" id="A0A1I5DZF0"/>